<gene>
    <name evidence="1" type="ORF">Raf01_22040</name>
</gene>
<sequence length="178" mass="19216">MMQPYQPFTGVLLMPDRKVFGTTSPVMFPNGQPVAQIRWHNWSMRARFEILDPSGAVELANGGRSGGFGRTYRVTAPRGETLLEFKVGWWGKGTVILPGGQLLTTKGSWTSRKVSVYDQVERPVARIVTTSRAFAVRQDSYAFEVGAPVLSIAQAVGLAQCLRAAAESARQSAAAAGG</sequence>
<dbReference type="RefSeq" id="WP_203917703.1">
    <property type="nucleotide sequence ID" value="NZ_BONZ01000021.1"/>
</dbReference>
<reference evidence="1" key="1">
    <citation type="submission" date="2021-01" db="EMBL/GenBank/DDBJ databases">
        <title>Whole genome shotgun sequence of Rugosimonospora africana NBRC 104875.</title>
        <authorList>
            <person name="Komaki H."/>
            <person name="Tamura T."/>
        </authorList>
    </citation>
    <scope>NUCLEOTIDE SEQUENCE</scope>
    <source>
        <strain evidence="1">NBRC 104875</strain>
    </source>
</reference>
<dbReference type="Proteomes" id="UP000642748">
    <property type="component" value="Unassembled WGS sequence"/>
</dbReference>
<dbReference type="EMBL" id="BONZ01000021">
    <property type="protein sequence ID" value="GIH14032.1"/>
    <property type="molecule type" value="Genomic_DNA"/>
</dbReference>
<dbReference type="AlphaFoldDB" id="A0A8J3QQQ4"/>
<name>A0A8J3QQQ4_9ACTN</name>
<accession>A0A8J3QQQ4</accession>
<comment type="caution">
    <text evidence="1">The sequence shown here is derived from an EMBL/GenBank/DDBJ whole genome shotgun (WGS) entry which is preliminary data.</text>
</comment>
<proteinExistence type="predicted"/>
<organism evidence="1 2">
    <name type="scientific">Rugosimonospora africana</name>
    <dbReference type="NCBI Taxonomy" id="556532"/>
    <lineage>
        <taxon>Bacteria</taxon>
        <taxon>Bacillati</taxon>
        <taxon>Actinomycetota</taxon>
        <taxon>Actinomycetes</taxon>
        <taxon>Micromonosporales</taxon>
        <taxon>Micromonosporaceae</taxon>
        <taxon>Rugosimonospora</taxon>
    </lineage>
</organism>
<dbReference type="InterPro" id="IPR007612">
    <property type="entry name" value="LOR"/>
</dbReference>
<evidence type="ECO:0000313" key="2">
    <source>
        <dbReference type="Proteomes" id="UP000642748"/>
    </source>
</evidence>
<dbReference type="Pfam" id="PF04525">
    <property type="entry name" value="LOR"/>
    <property type="match status" value="1"/>
</dbReference>
<keyword evidence="2" id="KW-1185">Reference proteome</keyword>
<evidence type="ECO:0000313" key="1">
    <source>
        <dbReference type="EMBL" id="GIH14032.1"/>
    </source>
</evidence>
<protein>
    <submittedName>
        <fullName evidence="1">Uncharacterized protein</fullName>
    </submittedName>
</protein>